<keyword evidence="3" id="KW-0812">Transmembrane</keyword>
<name>A0ABM7R135_9GAMM</name>
<keyword evidence="6" id="KW-1185">Reference proteome</keyword>
<evidence type="ECO:0000313" key="5">
    <source>
        <dbReference type="EMBL" id="BCX43340.1"/>
    </source>
</evidence>
<accession>A0ABM7R135</accession>
<feature type="domain" description="FAD-binding" evidence="4">
    <location>
        <begin position="10"/>
        <end position="278"/>
    </location>
</feature>
<keyword evidence="3" id="KW-1133">Transmembrane helix</keyword>
<dbReference type="InterPro" id="IPR036188">
    <property type="entry name" value="FAD/NAD-bd_sf"/>
</dbReference>
<dbReference type="Proteomes" id="UP000825066">
    <property type="component" value="Chromosome"/>
</dbReference>
<sequence length="374" mass="39471">MPHTPSAYDHDVIIVGASFAGAACALAAAQYGLRVCVLERKADPGERLHTTGIVVKEAMEQTWLGRMPEHLVQRVANVRLYAPNLRSVLLAAPGYYFLTTDTPNVMRWLASELRANGVDLRLQQSFTDARRCGDGWQVEGAGRCAYLVGADGARSRVAQRTGLGQVRDTLYGVEREFAGLQVAQGNALHCFVSKRYARGYIGWVAQNPTGLQVGLALRHDPQQVRPPDIDGFLDHVRDGVGIPPSARPSGTRAGLVPCGRPDGPITGQRVVLTGDAAGIVSALGRGHPFLMAAWLGRRRGDCPASAWPGAGRRAGGAAGGAGLPWQAPAALGDGPSAGRLAAQRAAAHDGHASHCRAGLLPPPWPACLKPRPSA</sequence>
<evidence type="ECO:0000313" key="6">
    <source>
        <dbReference type="Proteomes" id="UP000825066"/>
    </source>
</evidence>
<dbReference type="PANTHER" id="PTHR42685">
    <property type="entry name" value="GERANYLGERANYL DIPHOSPHATE REDUCTASE"/>
    <property type="match status" value="1"/>
</dbReference>
<dbReference type="PRINTS" id="PR00420">
    <property type="entry name" value="RNGMNOXGNASE"/>
</dbReference>
<evidence type="ECO:0000256" key="1">
    <source>
        <dbReference type="ARBA" id="ARBA00038079"/>
    </source>
</evidence>
<dbReference type="SUPFAM" id="SSF51905">
    <property type="entry name" value="FAD/NAD(P)-binding domain"/>
    <property type="match status" value="1"/>
</dbReference>
<evidence type="ECO:0000259" key="4">
    <source>
        <dbReference type="Pfam" id="PF01494"/>
    </source>
</evidence>
<reference evidence="5 6" key="1">
    <citation type="submission" date="2021-05" db="EMBL/GenBank/DDBJ databases">
        <title>Complete Genome Sequence of Stenotrophomonas pavanii strain Y.</title>
        <authorList>
            <person name="Dohra H."/>
            <person name="Mohad Din A.R.J."/>
            <person name="Suzuki K."/>
            <person name="Fatma A."/>
            <person name="Honjyo M."/>
            <person name="Nishimura T."/>
            <person name="Moriuch R."/>
            <person name="Masuda K."/>
            <person name="Minoura A."/>
            <person name="Tashiro Y."/>
            <person name="Futamata H."/>
        </authorList>
    </citation>
    <scope>NUCLEOTIDE SEQUENCE [LARGE SCALE GENOMIC DNA]</scope>
    <source>
        <strain evidence="6">Y</strain>
    </source>
</reference>
<keyword evidence="3" id="KW-0472">Membrane</keyword>
<comment type="similarity">
    <text evidence="1">Belongs to the CbrA family.</text>
</comment>
<feature type="transmembrane region" description="Helical" evidence="3">
    <location>
        <begin position="12"/>
        <end position="33"/>
    </location>
</feature>
<dbReference type="InterPro" id="IPR002938">
    <property type="entry name" value="FAD-bd"/>
</dbReference>
<proteinExistence type="inferred from homology"/>
<dbReference type="EMBL" id="AP024684">
    <property type="protein sequence ID" value="BCX43340.1"/>
    <property type="molecule type" value="Genomic_DNA"/>
</dbReference>
<dbReference type="InterPro" id="IPR050407">
    <property type="entry name" value="Geranylgeranyl_reductase"/>
</dbReference>
<dbReference type="Gene3D" id="3.50.50.60">
    <property type="entry name" value="FAD/NAD(P)-binding domain"/>
    <property type="match status" value="1"/>
</dbReference>
<organism evidence="5 6">
    <name type="scientific">Stenotrophomonas pavanii</name>
    <dbReference type="NCBI Taxonomy" id="487698"/>
    <lineage>
        <taxon>Bacteria</taxon>
        <taxon>Pseudomonadati</taxon>
        <taxon>Pseudomonadota</taxon>
        <taxon>Gammaproteobacteria</taxon>
        <taxon>Lysobacterales</taxon>
        <taxon>Lysobacteraceae</taxon>
        <taxon>Stenotrophomonas</taxon>
    </lineage>
</organism>
<evidence type="ECO:0000256" key="3">
    <source>
        <dbReference type="SAM" id="Phobius"/>
    </source>
</evidence>
<evidence type="ECO:0000256" key="2">
    <source>
        <dbReference type="ARBA" id="ARBA00040363"/>
    </source>
</evidence>
<gene>
    <name evidence="5" type="ORF">STNY_R15280</name>
</gene>
<dbReference type="PANTHER" id="PTHR42685:SF21">
    <property type="entry name" value="DEHYDROGENASE (FLAVOPROTEIN)-LIKE PROTEIN"/>
    <property type="match status" value="1"/>
</dbReference>
<dbReference type="Pfam" id="PF01494">
    <property type="entry name" value="FAD_binding_3"/>
    <property type="match status" value="1"/>
</dbReference>
<protein>
    <recommendedName>
        <fullName evidence="2">Protein CbrA</fullName>
    </recommendedName>
</protein>